<evidence type="ECO:0000313" key="2">
    <source>
        <dbReference type="EMBL" id="TMJ09095.1"/>
    </source>
</evidence>
<keyword evidence="1" id="KW-0812">Transmembrane</keyword>
<dbReference type="Proteomes" id="UP000315217">
    <property type="component" value="Unassembled WGS sequence"/>
</dbReference>
<reference evidence="2 3" key="1">
    <citation type="journal article" date="2019" name="Nat. Microbiol.">
        <title>Mediterranean grassland soil C-N compound turnover is dependent on rainfall and depth, and is mediated by genomically divergent microorganisms.</title>
        <authorList>
            <person name="Diamond S."/>
            <person name="Andeer P.F."/>
            <person name="Li Z."/>
            <person name="Crits-Christoph A."/>
            <person name="Burstein D."/>
            <person name="Anantharaman K."/>
            <person name="Lane K.R."/>
            <person name="Thomas B.C."/>
            <person name="Pan C."/>
            <person name="Northen T.R."/>
            <person name="Banfield J.F."/>
        </authorList>
    </citation>
    <scope>NUCLEOTIDE SEQUENCE [LARGE SCALE GENOMIC DNA]</scope>
    <source>
        <strain evidence="2">NP_1</strain>
    </source>
</reference>
<dbReference type="EMBL" id="VBAI01000168">
    <property type="protein sequence ID" value="TMJ09095.1"/>
    <property type="molecule type" value="Genomic_DNA"/>
</dbReference>
<name>A0A537LM54_9BACT</name>
<keyword evidence="1" id="KW-0472">Membrane</keyword>
<evidence type="ECO:0000256" key="1">
    <source>
        <dbReference type="SAM" id="Phobius"/>
    </source>
</evidence>
<comment type="caution">
    <text evidence="2">The sequence shown here is derived from an EMBL/GenBank/DDBJ whole genome shotgun (WGS) entry which is preliminary data.</text>
</comment>
<proteinExistence type="predicted"/>
<protein>
    <recommendedName>
        <fullName evidence="4">ECF transporter S component</fullName>
    </recommendedName>
</protein>
<feature type="transmembrane region" description="Helical" evidence="1">
    <location>
        <begin position="61"/>
        <end position="83"/>
    </location>
</feature>
<evidence type="ECO:0000313" key="3">
    <source>
        <dbReference type="Proteomes" id="UP000315217"/>
    </source>
</evidence>
<evidence type="ECO:0008006" key="4">
    <source>
        <dbReference type="Google" id="ProtNLM"/>
    </source>
</evidence>
<dbReference type="Pfam" id="PF20221">
    <property type="entry name" value="DUF6580"/>
    <property type="match status" value="1"/>
</dbReference>
<dbReference type="InterPro" id="IPR046487">
    <property type="entry name" value="DUF6580"/>
</dbReference>
<keyword evidence="1" id="KW-1133">Transmembrane helix</keyword>
<accession>A0A537LM54</accession>
<gene>
    <name evidence="2" type="ORF">E6G98_10705</name>
</gene>
<sequence>MISARPLVLFAGILLAAASRLLPHPPNVAPVAAMALFAGAQFSHLAAACAVPLAAMVLSDVLLGFHSTMPFVYGSFLLIVLVGTQVRRRKTLLPVVMATLASSVLFFVVTNFGVWVMGTLYPKSWAGLTTAYVAALPFFRNTVLGDLAYVAVLFGGFALLERYLPVLRYDRPLAKPIQQ</sequence>
<organism evidence="2 3">
    <name type="scientific">Candidatus Segetimicrobium genomatis</name>
    <dbReference type="NCBI Taxonomy" id="2569760"/>
    <lineage>
        <taxon>Bacteria</taxon>
        <taxon>Bacillati</taxon>
        <taxon>Candidatus Sysuimicrobiota</taxon>
        <taxon>Candidatus Sysuimicrobiia</taxon>
        <taxon>Candidatus Sysuimicrobiales</taxon>
        <taxon>Candidatus Segetimicrobiaceae</taxon>
        <taxon>Candidatus Segetimicrobium</taxon>
    </lineage>
</organism>
<feature type="transmembrane region" description="Helical" evidence="1">
    <location>
        <begin position="138"/>
        <end position="160"/>
    </location>
</feature>
<dbReference type="AlphaFoldDB" id="A0A537LM54"/>
<feature type="transmembrane region" description="Helical" evidence="1">
    <location>
        <begin position="95"/>
        <end position="118"/>
    </location>
</feature>